<dbReference type="Gene3D" id="2.60.120.200">
    <property type="match status" value="1"/>
</dbReference>
<dbReference type="PANTHER" id="PTHR42812:SF12">
    <property type="entry name" value="BETA-XYLOSIDASE-RELATED"/>
    <property type="match status" value="1"/>
</dbReference>
<comment type="caution">
    <text evidence="9">The sequence shown here is derived from an EMBL/GenBank/DDBJ whole genome shotgun (WGS) entry which is preliminary data.</text>
</comment>
<evidence type="ECO:0000256" key="7">
    <source>
        <dbReference type="SAM" id="SignalP"/>
    </source>
</evidence>
<dbReference type="Proteomes" id="UP000295479">
    <property type="component" value="Unassembled WGS sequence"/>
</dbReference>
<dbReference type="InterPro" id="IPR013320">
    <property type="entry name" value="ConA-like_dom_sf"/>
</dbReference>
<dbReference type="InterPro" id="IPR051795">
    <property type="entry name" value="Glycosyl_Hydrlase_43"/>
</dbReference>
<keyword evidence="7" id="KW-0732">Signal</keyword>
<dbReference type="SUPFAM" id="SSF75005">
    <property type="entry name" value="Arabinanase/levansucrase/invertase"/>
    <property type="match status" value="1"/>
</dbReference>
<feature type="domain" description="Beta-xylosidase C-terminal Concanavalin A-like" evidence="8">
    <location>
        <begin position="329"/>
        <end position="525"/>
    </location>
</feature>
<dbReference type="Pfam" id="PF17851">
    <property type="entry name" value="GH43_C2"/>
    <property type="match status" value="1"/>
</dbReference>
<dbReference type="InterPro" id="IPR006710">
    <property type="entry name" value="Glyco_hydro_43"/>
</dbReference>
<reference evidence="9 10" key="1">
    <citation type="submission" date="2019-03" db="EMBL/GenBank/DDBJ databases">
        <title>Flavobacterium AR-3-4 sp. nov. isolated from arctic soil.</title>
        <authorList>
            <person name="Chaudhary D.K."/>
        </authorList>
    </citation>
    <scope>NUCLEOTIDE SEQUENCE [LARGE SCALE GENOMIC DNA]</scope>
    <source>
        <strain evidence="9 10">AR-3-4</strain>
    </source>
</reference>
<dbReference type="CDD" id="cd09001">
    <property type="entry name" value="GH43_FsAxh1-like"/>
    <property type="match status" value="1"/>
</dbReference>
<organism evidence="9 10">
    <name type="scientific">Flavobacterium cellulosilyticum</name>
    <dbReference type="NCBI Taxonomy" id="2541731"/>
    <lineage>
        <taxon>Bacteria</taxon>
        <taxon>Pseudomonadati</taxon>
        <taxon>Bacteroidota</taxon>
        <taxon>Flavobacteriia</taxon>
        <taxon>Flavobacteriales</taxon>
        <taxon>Flavobacteriaceae</taxon>
        <taxon>Flavobacterium</taxon>
    </lineage>
</organism>
<dbReference type="Gene3D" id="2.115.10.20">
    <property type="entry name" value="Glycosyl hydrolase domain, family 43"/>
    <property type="match status" value="1"/>
</dbReference>
<dbReference type="GO" id="GO:0005975">
    <property type="term" value="P:carbohydrate metabolic process"/>
    <property type="evidence" value="ECO:0007669"/>
    <property type="project" value="InterPro"/>
</dbReference>
<dbReference type="SUPFAM" id="SSF49899">
    <property type="entry name" value="Concanavalin A-like lectins/glucanases"/>
    <property type="match status" value="1"/>
</dbReference>
<feature type="active site" description="Proton donor" evidence="4">
    <location>
        <position position="200"/>
    </location>
</feature>
<evidence type="ECO:0000256" key="3">
    <source>
        <dbReference type="ARBA" id="ARBA00023295"/>
    </source>
</evidence>
<dbReference type="OrthoDB" id="9801455at2"/>
<dbReference type="InterPro" id="IPR023296">
    <property type="entry name" value="Glyco_hydro_beta-prop_sf"/>
</dbReference>
<sequence>MQKYSILLLLLFSFSVKSQVWMPDNGDGTYKNPILYADYSDPDVIRVNDDYYMVASSFNCQPGIPVLHSKDLVNWTIINYVYDNLPLQRYEKVQPGQGSWAPSIRYHKGVFYVYFCTPEDGLFMATTKDPRTKWELNTVQKVTNWEDACPFWDEDGQAYLIHGVVGAGPAILHMMSADGKKLLDDGVIIYQDLIKQPVLEGFKFMDKRDGYYYFAAPAGGVEEGWQSVFRSKNIYGPYEEKIVLSQGKTAINGPHQGGLVETQTGEWWFIHFQSKGAYGRIVHLQPAIWKNGWPVIGEDKDDDGTGQPVLGFKKPNVGKSYPKVGPQTSDDFSSPVLGLQWQWQAAPDKKWCDLDIKKGFLRLNAVPNITDSGSLFHAPNVLLQKFSAPSFTAITKLQFNPEKEGESAGLTIAGNTYTYLCLEKGATANHLTLFEAVKLRSRTVIPTRVVSIPMNTNTIWLKVEVDDKLNHQYLYSVDGENYSSIGKSYVSQVGTWIGAKVGITYISPSLLPSKGYADFDFFDVK</sequence>
<feature type="active site" description="Proton acceptor" evidence="4">
    <location>
        <position position="41"/>
    </location>
</feature>
<dbReference type="GO" id="GO:0004553">
    <property type="term" value="F:hydrolase activity, hydrolyzing O-glycosyl compounds"/>
    <property type="evidence" value="ECO:0007669"/>
    <property type="project" value="InterPro"/>
</dbReference>
<evidence type="ECO:0000313" key="10">
    <source>
        <dbReference type="Proteomes" id="UP000295479"/>
    </source>
</evidence>
<protein>
    <submittedName>
        <fullName evidence="9">Glycosyl hydrolase 43 family protein</fullName>
    </submittedName>
</protein>
<keyword evidence="2 6" id="KW-0378">Hydrolase</keyword>
<feature type="site" description="Important for catalytic activity, responsible for pKa modulation of the active site Glu and correct orientation of both the proton donor and substrate" evidence="5">
    <location>
        <position position="147"/>
    </location>
</feature>
<dbReference type="Pfam" id="PF04616">
    <property type="entry name" value="Glyco_hydro_43"/>
    <property type="match status" value="1"/>
</dbReference>
<dbReference type="AlphaFoldDB" id="A0A4V2YZ61"/>
<evidence type="ECO:0000256" key="5">
    <source>
        <dbReference type="PIRSR" id="PIRSR606710-2"/>
    </source>
</evidence>
<feature type="chain" id="PRO_5020594818" evidence="7">
    <location>
        <begin position="19"/>
        <end position="525"/>
    </location>
</feature>
<evidence type="ECO:0000313" key="9">
    <source>
        <dbReference type="EMBL" id="TDD95727.1"/>
    </source>
</evidence>
<comment type="similarity">
    <text evidence="1 6">Belongs to the glycosyl hydrolase 43 family.</text>
</comment>
<dbReference type="EMBL" id="SMFK01000009">
    <property type="protein sequence ID" value="TDD95727.1"/>
    <property type="molecule type" value="Genomic_DNA"/>
</dbReference>
<evidence type="ECO:0000259" key="8">
    <source>
        <dbReference type="Pfam" id="PF17851"/>
    </source>
</evidence>
<evidence type="ECO:0000256" key="1">
    <source>
        <dbReference type="ARBA" id="ARBA00009865"/>
    </source>
</evidence>
<name>A0A4V2YZ61_9FLAO</name>
<dbReference type="InterPro" id="IPR041542">
    <property type="entry name" value="GH43_C2"/>
</dbReference>
<gene>
    <name evidence="9" type="ORF">E0F76_13160</name>
</gene>
<keyword evidence="3 6" id="KW-0326">Glycosidase</keyword>
<accession>A0A4V2YZ61</accession>
<proteinExistence type="inferred from homology"/>
<evidence type="ECO:0000256" key="2">
    <source>
        <dbReference type="ARBA" id="ARBA00022801"/>
    </source>
</evidence>
<keyword evidence="10" id="KW-1185">Reference proteome</keyword>
<evidence type="ECO:0000256" key="4">
    <source>
        <dbReference type="PIRSR" id="PIRSR606710-1"/>
    </source>
</evidence>
<dbReference type="PANTHER" id="PTHR42812">
    <property type="entry name" value="BETA-XYLOSIDASE"/>
    <property type="match status" value="1"/>
</dbReference>
<feature type="signal peptide" evidence="7">
    <location>
        <begin position="1"/>
        <end position="18"/>
    </location>
</feature>
<dbReference type="RefSeq" id="WP_132006833.1">
    <property type="nucleotide sequence ID" value="NZ_SMFK01000009.1"/>
</dbReference>
<evidence type="ECO:0000256" key="6">
    <source>
        <dbReference type="RuleBase" id="RU361187"/>
    </source>
</evidence>